<dbReference type="InterPro" id="IPR036983">
    <property type="entry name" value="AIM24_sf"/>
</dbReference>
<gene>
    <name evidence="1" type="ORF">CYY_001091</name>
</gene>
<reference evidence="1" key="1">
    <citation type="submission" date="2020-01" db="EMBL/GenBank/DDBJ databases">
        <title>Development of genomics and gene disruption for Polysphondylium violaceum indicates a role for the polyketide synthase stlB in stalk morphogenesis.</title>
        <authorList>
            <person name="Narita B."/>
            <person name="Kawabe Y."/>
            <person name="Kin K."/>
            <person name="Saito T."/>
            <person name="Gibbs R."/>
            <person name="Kuspa A."/>
            <person name="Muzny D."/>
            <person name="Queller D."/>
            <person name="Richards S."/>
            <person name="Strassman J."/>
            <person name="Sucgang R."/>
            <person name="Worley K."/>
            <person name="Schaap P."/>
        </authorList>
    </citation>
    <scope>NUCLEOTIDE SEQUENCE</scope>
    <source>
        <strain evidence="1">QSvi11</strain>
    </source>
</reference>
<dbReference type="AlphaFoldDB" id="A0A8J4PYR5"/>
<dbReference type="InterPro" id="IPR016031">
    <property type="entry name" value="Trp_RNA-bd_attenuator-like_dom"/>
</dbReference>
<evidence type="ECO:0008006" key="3">
    <source>
        <dbReference type="Google" id="ProtNLM"/>
    </source>
</evidence>
<evidence type="ECO:0000313" key="2">
    <source>
        <dbReference type="Proteomes" id="UP000695562"/>
    </source>
</evidence>
<dbReference type="Pfam" id="PF01987">
    <property type="entry name" value="AIM24"/>
    <property type="match status" value="1"/>
</dbReference>
<accession>A0A8J4PYR5</accession>
<evidence type="ECO:0000313" key="1">
    <source>
        <dbReference type="EMBL" id="KAF2077628.1"/>
    </source>
</evidence>
<dbReference type="PANTHER" id="PTHR38074:SF1">
    <property type="entry name" value="ALTERED INHERITANCE OF MITOCHONDRIA PROTEIN 24, MITOCHONDRIAL"/>
    <property type="match status" value="1"/>
</dbReference>
<sequence length="236" mass="26186">MSQYSTQEVVDQAILENEKQVEVFHQKGDNLLQIFIHNNSFFIKKGCSVGYVGNITFERERVFEKGIGNFVKRRLSSEGTSLMTASGQGCVYVADRGRSIKVLRLDNESIFIKGNDVLAHEATIKTDIKFTKNLGEYVGSQGLWTVRLKGTGYIAFTSRGVYTLPVIPNGAPVYVDADAMVCYSGNLNPSLHTDLSIKTFLARDSGESIQLKFEALKGVGFVMIQPYEESSKKTDT</sequence>
<dbReference type="OrthoDB" id="4721at2759"/>
<dbReference type="Proteomes" id="UP000695562">
    <property type="component" value="Unassembled WGS sequence"/>
</dbReference>
<organism evidence="1 2">
    <name type="scientific">Polysphondylium violaceum</name>
    <dbReference type="NCBI Taxonomy" id="133409"/>
    <lineage>
        <taxon>Eukaryota</taxon>
        <taxon>Amoebozoa</taxon>
        <taxon>Evosea</taxon>
        <taxon>Eumycetozoa</taxon>
        <taxon>Dictyostelia</taxon>
        <taxon>Dictyosteliales</taxon>
        <taxon>Dictyosteliaceae</taxon>
        <taxon>Polysphondylium</taxon>
    </lineage>
</organism>
<keyword evidence="2" id="KW-1185">Reference proteome</keyword>
<protein>
    <recommendedName>
        <fullName evidence="3">AIM24 family protein</fullName>
    </recommendedName>
</protein>
<dbReference type="Gene3D" id="3.60.160.10">
    <property type="entry name" value="Mitochondrial biogenesis AIM24"/>
    <property type="match status" value="1"/>
</dbReference>
<proteinExistence type="predicted"/>
<name>A0A8J4PYR5_9MYCE</name>
<comment type="caution">
    <text evidence="1">The sequence shown here is derived from an EMBL/GenBank/DDBJ whole genome shotgun (WGS) entry which is preliminary data.</text>
</comment>
<dbReference type="InterPro" id="IPR002838">
    <property type="entry name" value="AIM24"/>
</dbReference>
<dbReference type="SUPFAM" id="SSF51219">
    <property type="entry name" value="TRAP-like"/>
    <property type="match status" value="1"/>
</dbReference>
<dbReference type="PANTHER" id="PTHR38074">
    <property type="entry name" value="ALTERED INHERITANCE OF MITOCHONDRIA PROTEIN 24, MITOCHONDRIAL"/>
    <property type="match status" value="1"/>
</dbReference>
<dbReference type="EMBL" id="AJWJ01000024">
    <property type="protein sequence ID" value="KAF2077628.1"/>
    <property type="molecule type" value="Genomic_DNA"/>
</dbReference>